<comment type="caution">
    <text evidence="2">The sequence shown here is derived from an EMBL/GenBank/DDBJ whole genome shotgun (WGS) entry which is preliminary data.</text>
</comment>
<proteinExistence type="predicted"/>
<dbReference type="BioCyc" id="PSYR629263:G11X0-6710-MONOMER"/>
<dbReference type="HOGENOM" id="CLU_3001318_0_0_6"/>
<dbReference type="InterPro" id="IPR027417">
    <property type="entry name" value="P-loop_NTPase"/>
</dbReference>
<reference evidence="2 3" key="1">
    <citation type="journal article" date="2011" name="PLoS Pathog.">
        <title>Dynamic evolution of pathogenicity revealed by sequencing and comparative genomics of 19 Pseudomonas syringae isolates.</title>
        <authorList>
            <person name="Baltrus D.A."/>
            <person name="Nishimura M.T."/>
            <person name="Romanchuk A."/>
            <person name="Chang J.H."/>
            <person name="Mukhtar M.S."/>
            <person name="Cherkis K."/>
            <person name="Roach J."/>
            <person name="Grant S.R."/>
            <person name="Jones C.D."/>
            <person name="Dangl J.L."/>
        </authorList>
    </citation>
    <scope>NUCLEOTIDE SEQUENCE [LARGE SCALE GENOMIC DNA]</scope>
    <source>
        <strain evidence="2 3">1704B</strain>
    </source>
</reference>
<evidence type="ECO:0000259" key="1">
    <source>
        <dbReference type="Pfam" id="PF03976"/>
    </source>
</evidence>
<organism evidence="2 3">
    <name type="scientific">Pseudomonas syringae pv. pisi str. 1704B</name>
    <dbReference type="NCBI Taxonomy" id="629263"/>
    <lineage>
        <taxon>Bacteria</taxon>
        <taxon>Pseudomonadati</taxon>
        <taxon>Pseudomonadota</taxon>
        <taxon>Gammaproteobacteria</taxon>
        <taxon>Pseudomonadales</taxon>
        <taxon>Pseudomonadaceae</taxon>
        <taxon>Pseudomonas</taxon>
        <taxon>Pseudomonas syringae</taxon>
    </lineage>
</organism>
<evidence type="ECO:0000313" key="2">
    <source>
        <dbReference type="EMBL" id="EGH47571.1"/>
    </source>
</evidence>
<evidence type="ECO:0000313" key="3">
    <source>
        <dbReference type="Proteomes" id="UP000004986"/>
    </source>
</evidence>
<dbReference type="PANTHER" id="PTHR34383:SF3">
    <property type="entry name" value="POLYPHOSPHATE:AMP PHOSPHOTRANSFERASE"/>
    <property type="match status" value="1"/>
</dbReference>
<dbReference type="Proteomes" id="UP000004986">
    <property type="component" value="Unassembled WGS sequence"/>
</dbReference>
<dbReference type="EMBL" id="AEAI01002332">
    <property type="protein sequence ID" value="EGH47571.1"/>
    <property type="molecule type" value="Genomic_DNA"/>
</dbReference>
<protein>
    <recommendedName>
        <fullName evidence="1">Polyphosphate kinase-2-related domain-containing protein</fullName>
    </recommendedName>
</protein>
<dbReference type="Pfam" id="PF03976">
    <property type="entry name" value="PPK2"/>
    <property type="match status" value="1"/>
</dbReference>
<feature type="non-terminal residue" evidence="2">
    <location>
        <position position="1"/>
    </location>
</feature>
<dbReference type="AlphaFoldDB" id="F3GKG8"/>
<dbReference type="InterPro" id="IPR022488">
    <property type="entry name" value="PPK2-related"/>
</dbReference>
<dbReference type="Gene3D" id="3.40.50.300">
    <property type="entry name" value="P-loop containing nucleotide triphosphate hydrolases"/>
    <property type="match status" value="1"/>
</dbReference>
<dbReference type="PATRIC" id="fig|629263.4.peg.5625"/>
<gene>
    <name evidence="2" type="ORF">PSYPI_36996</name>
</gene>
<feature type="domain" description="Polyphosphate kinase-2-related" evidence="1">
    <location>
        <begin position="1"/>
        <end position="50"/>
    </location>
</feature>
<keyword evidence="3" id="KW-1185">Reference proteome</keyword>
<sequence length="57" mass="6702">KKWPDYRQAVGDMVDRTSTEIAPWTLIEANDKRWARVKVLRTLNEALEAAFARDRKN</sequence>
<name>F3GKG8_PSESJ</name>
<dbReference type="PANTHER" id="PTHR34383">
    <property type="entry name" value="POLYPHOSPHATE:AMP PHOSPHOTRANSFERASE-RELATED"/>
    <property type="match status" value="1"/>
</dbReference>
<accession>F3GKG8</accession>